<dbReference type="GeneID" id="107478219"/>
<evidence type="ECO:0000313" key="3">
    <source>
        <dbReference type="RefSeq" id="XP_015953844.1"/>
    </source>
</evidence>
<dbReference type="Proteomes" id="UP000515211">
    <property type="component" value="Chromosome 3"/>
</dbReference>
<organism evidence="2 3">
    <name type="scientific">Arachis duranensis</name>
    <name type="common">Wild peanut</name>
    <dbReference type="NCBI Taxonomy" id="130453"/>
    <lineage>
        <taxon>Eukaryota</taxon>
        <taxon>Viridiplantae</taxon>
        <taxon>Streptophyta</taxon>
        <taxon>Embryophyta</taxon>
        <taxon>Tracheophyta</taxon>
        <taxon>Spermatophyta</taxon>
        <taxon>Magnoliopsida</taxon>
        <taxon>eudicotyledons</taxon>
        <taxon>Gunneridae</taxon>
        <taxon>Pentapetalae</taxon>
        <taxon>rosids</taxon>
        <taxon>fabids</taxon>
        <taxon>Fabales</taxon>
        <taxon>Fabaceae</taxon>
        <taxon>Papilionoideae</taxon>
        <taxon>50 kb inversion clade</taxon>
        <taxon>dalbergioids sensu lato</taxon>
        <taxon>Dalbergieae</taxon>
        <taxon>Pterocarpus clade</taxon>
        <taxon>Arachis</taxon>
    </lineage>
</organism>
<dbReference type="InterPro" id="IPR004332">
    <property type="entry name" value="Transposase_MuDR"/>
</dbReference>
<evidence type="ECO:0000259" key="1">
    <source>
        <dbReference type="Pfam" id="PF03108"/>
    </source>
</evidence>
<dbReference type="KEGG" id="adu:107478219"/>
<dbReference type="Pfam" id="PF03108">
    <property type="entry name" value="DBD_Tnp_Mut"/>
    <property type="match status" value="1"/>
</dbReference>
<proteinExistence type="predicted"/>
<sequence>MFCIYQQARFYVPIIELYVDFEQHSSLDLVGEEVDVDECGDLDWEEDNNNSEEEFEANYKVDDENDDGDLAGNPAIQNEADSIVSRHPFGVPSFVRSLYLEAMHAPEFSEYANMGEGNIAAEDSEFSVRMKFSSTESVISTIKSYTISRRVYYTMYESEPQTFYAKCKGYGTGCDWLIRASLIRKKAYWEIRRYNDKHTCTMGTISQDHAKLDSNTIADAIRPLVEADPSIKVKSIIAKIQFRFNYTVNYRKAWLTKQKSVAKVFGDWQVSYQILLVSLKAMTAKMSRSRVQIKTLPVYRESEEVQGIRVLHRVFWSFYPCIVAFRHCKPLVQVDGTHLYEKYKGALLVTVAQDVNQNIVPIAFAIVEARSNSAWSPPKAWHMFYIRHIGSNFLRRFKAPYLHKLVVNTGYSKIEQEYNKNYQRLQERGEAYTQWCDE</sequence>
<protein>
    <submittedName>
        <fullName evidence="3">Uncharacterized protein LOC107478219</fullName>
    </submittedName>
</protein>
<evidence type="ECO:0000313" key="2">
    <source>
        <dbReference type="Proteomes" id="UP000515211"/>
    </source>
</evidence>
<reference evidence="3" key="2">
    <citation type="submission" date="2025-08" db="UniProtKB">
        <authorList>
            <consortium name="RefSeq"/>
        </authorList>
    </citation>
    <scope>IDENTIFICATION</scope>
    <source>
        <tissue evidence="3">Whole plant</tissue>
    </source>
</reference>
<keyword evidence="2" id="KW-1185">Reference proteome</keyword>
<name>A0A6P4CLY9_ARADU</name>
<feature type="domain" description="Transposase MuDR plant" evidence="1">
    <location>
        <begin position="128"/>
        <end position="188"/>
    </location>
</feature>
<gene>
    <name evidence="3" type="primary">LOC107478219</name>
</gene>
<accession>A0A6P4CLY9</accession>
<reference evidence="2" key="1">
    <citation type="journal article" date="2016" name="Nat. Genet.">
        <title>The genome sequences of Arachis duranensis and Arachis ipaensis, the diploid ancestors of cultivated peanut.</title>
        <authorList>
            <person name="Bertioli D.J."/>
            <person name="Cannon S.B."/>
            <person name="Froenicke L."/>
            <person name="Huang G."/>
            <person name="Farmer A.D."/>
            <person name="Cannon E.K."/>
            <person name="Liu X."/>
            <person name="Gao D."/>
            <person name="Clevenger J."/>
            <person name="Dash S."/>
            <person name="Ren L."/>
            <person name="Moretzsohn M.C."/>
            <person name="Shirasawa K."/>
            <person name="Huang W."/>
            <person name="Vidigal B."/>
            <person name="Abernathy B."/>
            <person name="Chu Y."/>
            <person name="Niederhuth C.E."/>
            <person name="Umale P."/>
            <person name="Araujo A.C."/>
            <person name="Kozik A."/>
            <person name="Kim K.D."/>
            <person name="Burow M.D."/>
            <person name="Varshney R.K."/>
            <person name="Wang X."/>
            <person name="Zhang X."/>
            <person name="Barkley N."/>
            <person name="Guimaraes P.M."/>
            <person name="Isobe S."/>
            <person name="Guo B."/>
            <person name="Liao B."/>
            <person name="Stalker H.T."/>
            <person name="Schmitz R.J."/>
            <person name="Scheffler B.E."/>
            <person name="Leal-Bertioli S.C."/>
            <person name="Xun X."/>
            <person name="Jackson S.A."/>
            <person name="Michelmore R."/>
            <person name="Ozias-Akins P."/>
        </authorList>
    </citation>
    <scope>NUCLEOTIDE SEQUENCE [LARGE SCALE GENOMIC DNA]</scope>
    <source>
        <strain evidence="2">cv. V14167</strain>
    </source>
</reference>
<dbReference type="AlphaFoldDB" id="A0A6P4CLY9"/>
<dbReference type="PANTHER" id="PTHR31973">
    <property type="entry name" value="POLYPROTEIN, PUTATIVE-RELATED"/>
    <property type="match status" value="1"/>
</dbReference>
<dbReference type="PANTHER" id="PTHR31973:SF195">
    <property type="entry name" value="MUDR FAMILY TRANSPOSASE"/>
    <property type="match status" value="1"/>
</dbReference>
<dbReference type="RefSeq" id="XP_015953844.1">
    <property type="nucleotide sequence ID" value="XM_016098358.1"/>
</dbReference>